<feature type="domain" description="DEAD-box RNA helicase Q" evidence="7">
    <location>
        <begin position="8"/>
        <end position="36"/>
    </location>
</feature>
<evidence type="ECO:0000256" key="5">
    <source>
        <dbReference type="ARBA" id="ARBA00022840"/>
    </source>
</evidence>
<dbReference type="EC" id="3.6.4.13" evidence="1"/>
<dbReference type="GO" id="GO:0016787">
    <property type="term" value="F:hydrolase activity"/>
    <property type="evidence" value="ECO:0007669"/>
    <property type="project" value="UniProtKB-KW"/>
</dbReference>
<evidence type="ECO:0000313" key="8">
    <source>
        <dbReference type="EMBL" id="GBO38536.1"/>
    </source>
</evidence>
<dbReference type="OrthoDB" id="10261904at2759"/>
<dbReference type="Gene3D" id="3.40.50.300">
    <property type="entry name" value="P-loop containing nucleotide triphosphate hydrolases"/>
    <property type="match status" value="1"/>
</dbReference>
<evidence type="ECO:0000256" key="2">
    <source>
        <dbReference type="ARBA" id="ARBA00022741"/>
    </source>
</evidence>
<dbReference type="InterPro" id="IPR011545">
    <property type="entry name" value="DEAD/DEAH_box_helicase_dom"/>
</dbReference>
<dbReference type="SUPFAM" id="SSF52540">
    <property type="entry name" value="P-loop containing nucleoside triphosphate hydrolases"/>
    <property type="match status" value="1"/>
</dbReference>
<dbReference type="InterPro" id="IPR050079">
    <property type="entry name" value="DEAD_box_RNA_helicase"/>
</dbReference>
<dbReference type="PANTHER" id="PTHR47959:SF25">
    <property type="entry name" value="RNA HELICASE"/>
    <property type="match status" value="1"/>
</dbReference>
<feature type="short sequence motif" description="Q motif" evidence="6">
    <location>
        <begin position="8"/>
        <end position="36"/>
    </location>
</feature>
<evidence type="ECO:0000256" key="1">
    <source>
        <dbReference type="ARBA" id="ARBA00012552"/>
    </source>
</evidence>
<keyword evidence="3" id="KW-0378">Hydrolase</keyword>
<organism evidence="8 9">
    <name type="scientific">Araneus ventricosus</name>
    <name type="common">Orbweaver spider</name>
    <name type="synonym">Epeira ventricosa</name>
    <dbReference type="NCBI Taxonomy" id="182803"/>
    <lineage>
        <taxon>Eukaryota</taxon>
        <taxon>Metazoa</taxon>
        <taxon>Ecdysozoa</taxon>
        <taxon>Arthropoda</taxon>
        <taxon>Chelicerata</taxon>
        <taxon>Arachnida</taxon>
        <taxon>Araneae</taxon>
        <taxon>Araneomorphae</taxon>
        <taxon>Entelegynae</taxon>
        <taxon>Araneoidea</taxon>
        <taxon>Araneidae</taxon>
        <taxon>Araneus</taxon>
    </lineage>
</organism>
<sequence length="94" mass="10463">MSAVYQDEGFAEFNLRDWILKQCTEMGITKPTPVQHHCIPPIMEGKGCVAISKTGSGKTLAFVLPMLHRWCINPVSKFALIPTNNLSSTNFLIK</sequence>
<dbReference type="Pfam" id="PF00270">
    <property type="entry name" value="DEAD"/>
    <property type="match status" value="1"/>
</dbReference>
<dbReference type="GO" id="GO:0005829">
    <property type="term" value="C:cytosol"/>
    <property type="evidence" value="ECO:0007669"/>
    <property type="project" value="TreeGrafter"/>
</dbReference>
<dbReference type="EMBL" id="BGPR01063304">
    <property type="protein sequence ID" value="GBO38536.1"/>
    <property type="molecule type" value="Genomic_DNA"/>
</dbReference>
<dbReference type="PROSITE" id="PS51195">
    <property type="entry name" value="Q_MOTIF"/>
    <property type="match status" value="1"/>
</dbReference>
<dbReference type="Proteomes" id="UP000499080">
    <property type="component" value="Unassembled WGS sequence"/>
</dbReference>
<comment type="caution">
    <text evidence="8">The sequence shown here is derived from an EMBL/GenBank/DDBJ whole genome shotgun (WGS) entry which is preliminary data.</text>
</comment>
<dbReference type="AlphaFoldDB" id="A0A4Y2WP98"/>
<evidence type="ECO:0000313" key="9">
    <source>
        <dbReference type="Proteomes" id="UP000499080"/>
    </source>
</evidence>
<gene>
    <name evidence="8" type="primary">Ddx49_0</name>
    <name evidence="8" type="ORF">AVEN_72332_1</name>
</gene>
<accession>A0A4Y2WP98</accession>
<dbReference type="InterPro" id="IPR027417">
    <property type="entry name" value="P-loop_NTPase"/>
</dbReference>
<dbReference type="GO" id="GO:0005524">
    <property type="term" value="F:ATP binding"/>
    <property type="evidence" value="ECO:0007669"/>
    <property type="project" value="UniProtKB-KW"/>
</dbReference>
<keyword evidence="2" id="KW-0547">Nucleotide-binding</keyword>
<dbReference type="GO" id="GO:0003676">
    <property type="term" value="F:nucleic acid binding"/>
    <property type="evidence" value="ECO:0007669"/>
    <property type="project" value="InterPro"/>
</dbReference>
<dbReference type="InterPro" id="IPR014014">
    <property type="entry name" value="RNA_helicase_DEAD_Q_motif"/>
</dbReference>
<evidence type="ECO:0000256" key="6">
    <source>
        <dbReference type="PROSITE-ProRule" id="PRU00552"/>
    </source>
</evidence>
<evidence type="ECO:0000256" key="4">
    <source>
        <dbReference type="ARBA" id="ARBA00022806"/>
    </source>
</evidence>
<name>A0A4Y2WP98_ARAVE</name>
<evidence type="ECO:0000259" key="7">
    <source>
        <dbReference type="PROSITE" id="PS51195"/>
    </source>
</evidence>
<evidence type="ECO:0000256" key="3">
    <source>
        <dbReference type="ARBA" id="ARBA00022801"/>
    </source>
</evidence>
<keyword evidence="4 8" id="KW-0347">Helicase</keyword>
<protein>
    <recommendedName>
        <fullName evidence="1">RNA helicase</fullName>
        <ecNumber evidence="1">3.6.4.13</ecNumber>
    </recommendedName>
</protein>
<keyword evidence="5" id="KW-0067">ATP-binding</keyword>
<dbReference type="PANTHER" id="PTHR47959">
    <property type="entry name" value="ATP-DEPENDENT RNA HELICASE RHLE-RELATED"/>
    <property type="match status" value="1"/>
</dbReference>
<keyword evidence="9" id="KW-1185">Reference proteome</keyword>
<reference evidence="8 9" key="1">
    <citation type="journal article" date="2019" name="Sci. Rep.">
        <title>Orb-weaving spider Araneus ventricosus genome elucidates the spidroin gene catalogue.</title>
        <authorList>
            <person name="Kono N."/>
            <person name="Nakamura H."/>
            <person name="Ohtoshi R."/>
            <person name="Moran D.A.P."/>
            <person name="Shinohara A."/>
            <person name="Yoshida Y."/>
            <person name="Fujiwara M."/>
            <person name="Mori M."/>
            <person name="Tomita M."/>
            <person name="Arakawa K."/>
        </authorList>
    </citation>
    <scope>NUCLEOTIDE SEQUENCE [LARGE SCALE GENOMIC DNA]</scope>
</reference>
<proteinExistence type="predicted"/>
<dbReference type="GO" id="GO:0003724">
    <property type="term" value="F:RNA helicase activity"/>
    <property type="evidence" value="ECO:0007669"/>
    <property type="project" value="UniProtKB-EC"/>
</dbReference>